<reference evidence="4 5" key="1">
    <citation type="submission" date="2021-06" db="EMBL/GenBank/DDBJ databases">
        <title>Genome-based taxonomic framework of Microbacterium strains isolated from marine environment, the description of four new species and reclassification of four preexisting species.</title>
        <authorList>
            <person name="Lee S.D."/>
            <person name="Kim S.-M."/>
            <person name="Byeon Y.-S."/>
            <person name="Yang H.L."/>
            <person name="Kim I.S."/>
        </authorList>
    </citation>
    <scope>NUCLEOTIDE SEQUENCE [LARGE SCALE GENOMIC DNA]</scope>
    <source>
        <strain evidence="4 5">KACC 14465</strain>
    </source>
</reference>
<dbReference type="Proteomes" id="UP001215097">
    <property type="component" value="Chromosome"/>
</dbReference>
<dbReference type="RefSeq" id="WP_282214931.1">
    <property type="nucleotide sequence ID" value="NZ_BAAAUN010000001.1"/>
</dbReference>
<dbReference type="InterPro" id="IPR050546">
    <property type="entry name" value="Glycosyl_Hydrlase_16"/>
</dbReference>
<dbReference type="PROSITE" id="PS51762">
    <property type="entry name" value="GH16_2"/>
    <property type="match status" value="1"/>
</dbReference>
<dbReference type="InterPro" id="IPR035992">
    <property type="entry name" value="Ricin_B-like_lectins"/>
</dbReference>
<evidence type="ECO:0000313" key="5">
    <source>
        <dbReference type="Proteomes" id="UP001215097"/>
    </source>
</evidence>
<feature type="signal peptide" evidence="2">
    <location>
        <begin position="1"/>
        <end position="36"/>
    </location>
</feature>
<keyword evidence="5" id="KW-1185">Reference proteome</keyword>
<evidence type="ECO:0000256" key="2">
    <source>
        <dbReference type="SAM" id="SignalP"/>
    </source>
</evidence>
<dbReference type="GO" id="GO:0016787">
    <property type="term" value="F:hydrolase activity"/>
    <property type="evidence" value="ECO:0007669"/>
    <property type="project" value="UniProtKB-KW"/>
</dbReference>
<feature type="domain" description="GH16" evidence="3">
    <location>
        <begin position="33"/>
        <end position="296"/>
    </location>
</feature>
<comment type="similarity">
    <text evidence="1">Belongs to the glycosyl hydrolase 16 family.</text>
</comment>
<sequence>MTRRNPARIRTRRLAASTIIATTVGALVLSGPAAWAADTPPNPDSKPGYTLDFAEEFSGTTLNTDKWMPNYLPHWVPAEDFADTAARYTISDGTIKLRVEQNQPPWNPDQDGTVVSSAIQTYNQNNWHPFNSSAVNRNSLPTFNGYSTKYGYVEVRAKNSNAGGGGHQALWLVGTNTTGGQSEIDMIETFFSTPNSWRIAAYGWGDPNFLGSWSLDTVPVSGSPTTEFHVYAMNWTPTELKFYYDGQLVKTLNDAPNTAMGIIMNIYTGAGSGQPNSVWPKQWEVDYLRVFKDNAGYSEAVSPTWKLINNRHRSGAVNVEPNDGLVRFGDVPSTYWSAQWVPETTSSGATKYRNRWTNQYLYTSGSTVRHGTAATAGTAAEWSTPSAGSGYVRIQNASGALHVENGTGKVEFGNVSSSWWSSHWQLNAAPAN</sequence>
<keyword evidence="4" id="KW-0378">Hydrolase</keyword>
<dbReference type="CDD" id="cd23432">
    <property type="entry name" value="beta-trefoil_Ricin_EndoBetaGal-like"/>
    <property type="match status" value="1"/>
</dbReference>
<dbReference type="CDD" id="cd00413">
    <property type="entry name" value="Glyco_hydrolase_16"/>
    <property type="match status" value="1"/>
</dbReference>
<organism evidence="4 5">
    <name type="scientific">Microbacterium luteolum</name>
    <name type="common">Aureobacterium luteolum</name>
    <dbReference type="NCBI Taxonomy" id="69367"/>
    <lineage>
        <taxon>Bacteria</taxon>
        <taxon>Bacillati</taxon>
        <taxon>Actinomycetota</taxon>
        <taxon>Actinomycetes</taxon>
        <taxon>Micrococcales</taxon>
        <taxon>Microbacteriaceae</taxon>
        <taxon>Microbacterium</taxon>
    </lineage>
</organism>
<evidence type="ECO:0000313" key="4">
    <source>
        <dbReference type="EMBL" id="WDM44783.1"/>
    </source>
</evidence>
<gene>
    <name evidence="4" type="ORF">KV395_16695</name>
</gene>
<dbReference type="InterPro" id="IPR000757">
    <property type="entry name" value="Beta-glucanase-like"/>
</dbReference>
<accession>A0ABY7XWD6</accession>
<dbReference type="PANTHER" id="PTHR10963">
    <property type="entry name" value="GLYCOSYL HYDROLASE-RELATED"/>
    <property type="match status" value="1"/>
</dbReference>
<proteinExistence type="inferred from homology"/>
<dbReference type="InterPro" id="IPR013320">
    <property type="entry name" value="ConA-like_dom_sf"/>
</dbReference>
<protein>
    <submittedName>
        <fullName evidence="4">Glycoside hydrolase family 16 protein</fullName>
    </submittedName>
</protein>
<feature type="chain" id="PRO_5046959224" evidence="2">
    <location>
        <begin position="37"/>
        <end position="432"/>
    </location>
</feature>
<dbReference type="PANTHER" id="PTHR10963:SF55">
    <property type="entry name" value="GLYCOSIDE HYDROLASE FAMILY 16 PROTEIN"/>
    <property type="match status" value="1"/>
</dbReference>
<dbReference type="Gene3D" id="2.60.120.200">
    <property type="match status" value="1"/>
</dbReference>
<evidence type="ECO:0000256" key="1">
    <source>
        <dbReference type="ARBA" id="ARBA00006865"/>
    </source>
</evidence>
<dbReference type="Pfam" id="PF00722">
    <property type="entry name" value="Glyco_hydro_16"/>
    <property type="match status" value="1"/>
</dbReference>
<evidence type="ECO:0000259" key="3">
    <source>
        <dbReference type="PROSITE" id="PS51762"/>
    </source>
</evidence>
<keyword evidence="2" id="KW-0732">Signal</keyword>
<dbReference type="SUPFAM" id="SSF49899">
    <property type="entry name" value="Concanavalin A-like lectins/glucanases"/>
    <property type="match status" value="1"/>
</dbReference>
<dbReference type="SUPFAM" id="SSF50370">
    <property type="entry name" value="Ricin B-like lectins"/>
    <property type="match status" value="1"/>
</dbReference>
<dbReference type="EMBL" id="CP078075">
    <property type="protein sequence ID" value="WDM44783.1"/>
    <property type="molecule type" value="Genomic_DNA"/>
</dbReference>
<dbReference type="Gene3D" id="2.80.10.50">
    <property type="match status" value="1"/>
</dbReference>
<name>A0ABY7XWD6_MICLT</name>